<organism evidence="2 3">
    <name type="scientific">Tetradesmus obliquus</name>
    <name type="common">Green alga</name>
    <name type="synonym">Acutodesmus obliquus</name>
    <dbReference type="NCBI Taxonomy" id="3088"/>
    <lineage>
        <taxon>Eukaryota</taxon>
        <taxon>Viridiplantae</taxon>
        <taxon>Chlorophyta</taxon>
        <taxon>core chlorophytes</taxon>
        <taxon>Chlorophyceae</taxon>
        <taxon>CS clade</taxon>
        <taxon>Sphaeropleales</taxon>
        <taxon>Scenedesmaceae</taxon>
        <taxon>Tetradesmus</taxon>
    </lineage>
</organism>
<feature type="chain" id="PRO_5045819551" description="Granulins domain-containing protein" evidence="1">
    <location>
        <begin position="29"/>
        <end position="407"/>
    </location>
</feature>
<name>A0ABY8TY03_TETOB</name>
<dbReference type="EMBL" id="CP126211">
    <property type="protein sequence ID" value="WIA12601.1"/>
    <property type="molecule type" value="Genomic_DNA"/>
</dbReference>
<gene>
    <name evidence="2" type="ORF">OEZ85_006258</name>
</gene>
<proteinExistence type="predicted"/>
<evidence type="ECO:0000313" key="2">
    <source>
        <dbReference type="EMBL" id="WIA12601.1"/>
    </source>
</evidence>
<evidence type="ECO:0000313" key="3">
    <source>
        <dbReference type="Proteomes" id="UP001244341"/>
    </source>
</evidence>
<evidence type="ECO:0008006" key="4">
    <source>
        <dbReference type="Google" id="ProtNLM"/>
    </source>
</evidence>
<dbReference type="Proteomes" id="UP001244341">
    <property type="component" value="Chromosome 4b"/>
</dbReference>
<evidence type="ECO:0000256" key="1">
    <source>
        <dbReference type="SAM" id="SignalP"/>
    </source>
</evidence>
<feature type="signal peptide" evidence="1">
    <location>
        <begin position="1"/>
        <end position="28"/>
    </location>
</feature>
<keyword evidence="3" id="KW-1185">Reference proteome</keyword>
<accession>A0ABY8TY03</accession>
<keyword evidence="1" id="KW-0732">Signal</keyword>
<reference evidence="2 3" key="1">
    <citation type="submission" date="2023-05" db="EMBL/GenBank/DDBJ databases">
        <title>A 100% complete, gapless, phased diploid assembly of the Scenedesmus obliquus UTEX 3031 genome.</title>
        <authorList>
            <person name="Biondi T.C."/>
            <person name="Hanschen E.R."/>
            <person name="Kwon T."/>
            <person name="Eng W."/>
            <person name="Kruse C.P.S."/>
            <person name="Koehler S.I."/>
            <person name="Kunde Y."/>
            <person name="Gleasner C.D."/>
            <person name="You Mak K.T."/>
            <person name="Polle J."/>
            <person name="Hovde B.T."/>
            <person name="Starkenburg S.R."/>
        </authorList>
    </citation>
    <scope>NUCLEOTIDE SEQUENCE [LARGE SCALE GENOMIC DNA]</scope>
    <source>
        <strain evidence="2 3">DOE0152z</strain>
    </source>
</reference>
<protein>
    <recommendedName>
        <fullName evidence="4">Granulins domain-containing protein</fullName>
    </recommendedName>
</protein>
<sequence length="407" mass="40502">MTARKGVRGVLACCVILATIIAATPAEAQAPSDCGQQGKACCCKALDWQNPRCCSSGLQCTMFSGQGFGFPPVVQSACLPKAAAAAAAASSSPKGCGAEGGPCCISTSSNGGPQASCSSGLSCMPPSSGWGSKAQLEALSGGFAAAVGDPTVMGTCRKFTVNDCGKAFMPCGKDIAAAGVTCPGSPAACPSGFYCAAKFDAGVGERCIPLPKNAGSEGAPCLPNNLPAAPVVKFSGKELAPAFCSGTAVCFSATAGDTTGFTHGQPAQAKSLASRISGTRCINVPSDCGSAPGKPCCPSGFGVVTDKPLPSTGTAWANSPCSGGASKYGMWCEGSYVAFGGQPMGTCRANPECGGDKQPCCKYSKPEMAGVACPNLGGPGAGYCSLSYKCKLCPKTLDLVEDLLRCY</sequence>